<dbReference type="SMART" id="SM01016">
    <property type="entry name" value="Arg_tRNA_synt_N"/>
    <property type="match status" value="1"/>
</dbReference>
<comment type="subcellular location">
    <subcellularLocation>
        <location evidence="8">Cytoplasm</location>
    </subcellularLocation>
</comment>
<dbReference type="InterPro" id="IPR009080">
    <property type="entry name" value="tRNAsynth_Ia_anticodon-bd"/>
</dbReference>
<comment type="similarity">
    <text evidence="1 8 9">Belongs to the class-I aminoacyl-tRNA synthetase family.</text>
</comment>
<dbReference type="NCBIfam" id="TIGR00456">
    <property type="entry name" value="argS"/>
    <property type="match status" value="1"/>
</dbReference>
<accession>A0A1G1VMA8</accession>
<evidence type="ECO:0000256" key="8">
    <source>
        <dbReference type="HAMAP-Rule" id="MF_00123"/>
    </source>
</evidence>
<dbReference type="EC" id="6.1.1.19" evidence="8"/>
<feature type="short sequence motif" description="'HIGH' region" evidence="8">
    <location>
        <begin position="144"/>
        <end position="154"/>
    </location>
</feature>
<reference evidence="12 13" key="1">
    <citation type="journal article" date="2016" name="Nat. Commun.">
        <title>Thousands of microbial genomes shed light on interconnected biogeochemical processes in an aquifer system.</title>
        <authorList>
            <person name="Anantharaman K."/>
            <person name="Brown C.T."/>
            <person name="Hug L.A."/>
            <person name="Sharon I."/>
            <person name="Castelle C.J."/>
            <person name="Probst A.J."/>
            <person name="Thomas B.C."/>
            <person name="Singh A."/>
            <person name="Wilkins M.J."/>
            <person name="Karaoz U."/>
            <person name="Brodie E.L."/>
            <person name="Williams K.H."/>
            <person name="Hubbard S.S."/>
            <person name="Banfield J.F."/>
        </authorList>
    </citation>
    <scope>NUCLEOTIDE SEQUENCE [LARGE SCALE GENOMIC DNA]</scope>
</reference>
<evidence type="ECO:0000256" key="6">
    <source>
        <dbReference type="ARBA" id="ARBA00023146"/>
    </source>
</evidence>
<dbReference type="SMART" id="SM00836">
    <property type="entry name" value="DALR_1"/>
    <property type="match status" value="1"/>
</dbReference>
<dbReference type="InterPro" id="IPR036695">
    <property type="entry name" value="Arg-tRNA-synth_N_sf"/>
</dbReference>
<dbReference type="AlphaFoldDB" id="A0A1G1VMA8"/>
<evidence type="ECO:0000256" key="2">
    <source>
        <dbReference type="ARBA" id="ARBA00022598"/>
    </source>
</evidence>
<comment type="catalytic activity">
    <reaction evidence="7 8">
        <text>tRNA(Arg) + L-arginine + ATP = L-arginyl-tRNA(Arg) + AMP + diphosphate</text>
        <dbReference type="Rhea" id="RHEA:20301"/>
        <dbReference type="Rhea" id="RHEA-COMP:9658"/>
        <dbReference type="Rhea" id="RHEA-COMP:9673"/>
        <dbReference type="ChEBI" id="CHEBI:30616"/>
        <dbReference type="ChEBI" id="CHEBI:32682"/>
        <dbReference type="ChEBI" id="CHEBI:33019"/>
        <dbReference type="ChEBI" id="CHEBI:78442"/>
        <dbReference type="ChEBI" id="CHEBI:78513"/>
        <dbReference type="ChEBI" id="CHEBI:456215"/>
        <dbReference type="EC" id="6.1.1.19"/>
    </reaction>
</comment>
<evidence type="ECO:0000259" key="11">
    <source>
        <dbReference type="SMART" id="SM01016"/>
    </source>
</evidence>
<keyword evidence="6 8" id="KW-0030">Aminoacyl-tRNA synthetase</keyword>
<dbReference type="HAMAP" id="MF_00123">
    <property type="entry name" value="Arg_tRNA_synth"/>
    <property type="match status" value="1"/>
</dbReference>
<dbReference type="PRINTS" id="PR01038">
    <property type="entry name" value="TRNASYNTHARG"/>
</dbReference>
<dbReference type="SUPFAM" id="SSF55190">
    <property type="entry name" value="Arginyl-tRNA synthetase (ArgRS), N-terminal 'additional' domain"/>
    <property type="match status" value="1"/>
</dbReference>
<proteinExistence type="inferred from homology"/>
<evidence type="ECO:0000256" key="3">
    <source>
        <dbReference type="ARBA" id="ARBA00022741"/>
    </source>
</evidence>
<evidence type="ECO:0000313" key="12">
    <source>
        <dbReference type="EMBL" id="OGY16531.1"/>
    </source>
</evidence>
<keyword evidence="3 8" id="KW-0547">Nucleotide-binding</keyword>
<protein>
    <recommendedName>
        <fullName evidence="8">Arginine--tRNA ligase</fullName>
        <ecNumber evidence="8">6.1.1.19</ecNumber>
    </recommendedName>
    <alternativeName>
        <fullName evidence="8">Arginyl-tRNA synthetase</fullName>
        <shortName evidence="8">ArgRS</shortName>
    </alternativeName>
</protein>
<dbReference type="Proteomes" id="UP000179069">
    <property type="component" value="Unassembled WGS sequence"/>
</dbReference>
<evidence type="ECO:0000256" key="7">
    <source>
        <dbReference type="ARBA" id="ARBA00049339"/>
    </source>
</evidence>
<evidence type="ECO:0000259" key="10">
    <source>
        <dbReference type="SMART" id="SM00836"/>
    </source>
</evidence>
<dbReference type="InterPro" id="IPR008909">
    <property type="entry name" value="DALR_anticod-bd"/>
</dbReference>
<dbReference type="EMBL" id="MHCI01000014">
    <property type="protein sequence ID" value="OGY16531.1"/>
    <property type="molecule type" value="Genomic_DNA"/>
</dbReference>
<dbReference type="FunFam" id="1.10.730.10:FF:000006">
    <property type="entry name" value="Arginyl-tRNA synthetase 2, mitochondrial"/>
    <property type="match status" value="1"/>
</dbReference>
<dbReference type="PANTHER" id="PTHR11956:SF5">
    <property type="entry name" value="ARGININE--TRNA LIGASE, CYTOPLASMIC"/>
    <property type="match status" value="1"/>
</dbReference>
<dbReference type="Pfam" id="PF00750">
    <property type="entry name" value="tRNA-synt_1d"/>
    <property type="match status" value="1"/>
</dbReference>
<keyword evidence="2 8" id="KW-0436">Ligase</keyword>
<dbReference type="GO" id="GO:0004814">
    <property type="term" value="F:arginine-tRNA ligase activity"/>
    <property type="evidence" value="ECO:0007669"/>
    <property type="project" value="UniProtKB-UniRule"/>
</dbReference>
<dbReference type="SUPFAM" id="SSF52374">
    <property type="entry name" value="Nucleotidylyl transferase"/>
    <property type="match status" value="1"/>
</dbReference>
<dbReference type="Gene3D" id="3.30.1360.70">
    <property type="entry name" value="Arginyl tRNA synthetase N-terminal domain"/>
    <property type="match status" value="1"/>
</dbReference>
<dbReference type="Pfam" id="PF05746">
    <property type="entry name" value="DALR_1"/>
    <property type="match status" value="1"/>
</dbReference>
<evidence type="ECO:0000256" key="9">
    <source>
        <dbReference type="RuleBase" id="RU363038"/>
    </source>
</evidence>
<organism evidence="12 13">
    <name type="scientific">Candidatus Chisholmbacteria bacterium RIFCSPHIGHO2_01_FULL_49_18</name>
    <dbReference type="NCBI Taxonomy" id="1797590"/>
    <lineage>
        <taxon>Bacteria</taxon>
        <taxon>Candidatus Chisholmiibacteriota</taxon>
    </lineage>
</organism>
<dbReference type="SUPFAM" id="SSF47323">
    <property type="entry name" value="Anticodon-binding domain of a subclass of class I aminoacyl-tRNA synthetases"/>
    <property type="match status" value="1"/>
</dbReference>
<gene>
    <name evidence="8" type="primary">argS</name>
    <name evidence="12" type="ORF">A2785_02975</name>
</gene>
<evidence type="ECO:0000313" key="13">
    <source>
        <dbReference type="Proteomes" id="UP000179069"/>
    </source>
</evidence>
<dbReference type="Pfam" id="PF03485">
    <property type="entry name" value="Arg_tRNA_synt_N"/>
    <property type="match status" value="1"/>
</dbReference>
<name>A0A1G1VMA8_9BACT</name>
<evidence type="ECO:0000256" key="5">
    <source>
        <dbReference type="ARBA" id="ARBA00022917"/>
    </source>
</evidence>
<dbReference type="GO" id="GO:0005737">
    <property type="term" value="C:cytoplasm"/>
    <property type="evidence" value="ECO:0007669"/>
    <property type="project" value="UniProtKB-SubCell"/>
</dbReference>
<dbReference type="InterPro" id="IPR014729">
    <property type="entry name" value="Rossmann-like_a/b/a_fold"/>
</dbReference>
<comment type="subunit">
    <text evidence="8">Monomer.</text>
</comment>
<keyword evidence="8" id="KW-0963">Cytoplasm</keyword>
<comment type="caution">
    <text evidence="12">The sequence shown here is derived from an EMBL/GenBank/DDBJ whole genome shotgun (WGS) entry which is preliminary data.</text>
</comment>
<evidence type="ECO:0000256" key="4">
    <source>
        <dbReference type="ARBA" id="ARBA00022840"/>
    </source>
</evidence>
<dbReference type="Gene3D" id="1.10.730.10">
    <property type="entry name" value="Isoleucyl-tRNA Synthetase, Domain 1"/>
    <property type="match status" value="1"/>
</dbReference>
<feature type="domain" description="DALR anticodon binding" evidence="10">
    <location>
        <begin position="481"/>
        <end position="598"/>
    </location>
</feature>
<dbReference type="InterPro" id="IPR001278">
    <property type="entry name" value="Arg-tRNA-ligase"/>
</dbReference>
<dbReference type="GO" id="GO:0006420">
    <property type="term" value="P:arginyl-tRNA aminoacylation"/>
    <property type="evidence" value="ECO:0007669"/>
    <property type="project" value="UniProtKB-UniRule"/>
</dbReference>
<dbReference type="Gene3D" id="3.40.50.620">
    <property type="entry name" value="HUPs"/>
    <property type="match status" value="1"/>
</dbReference>
<dbReference type="InterPro" id="IPR035684">
    <property type="entry name" value="ArgRS_core"/>
</dbReference>
<dbReference type="GO" id="GO:0005524">
    <property type="term" value="F:ATP binding"/>
    <property type="evidence" value="ECO:0007669"/>
    <property type="project" value="UniProtKB-UniRule"/>
</dbReference>
<keyword evidence="4 8" id="KW-0067">ATP-binding</keyword>
<evidence type="ECO:0000256" key="1">
    <source>
        <dbReference type="ARBA" id="ARBA00005594"/>
    </source>
</evidence>
<keyword evidence="5 8" id="KW-0648">Protein biosynthesis</keyword>
<dbReference type="PANTHER" id="PTHR11956">
    <property type="entry name" value="ARGINYL-TRNA SYNTHETASE"/>
    <property type="match status" value="1"/>
</dbReference>
<sequence length="598" mass="67489">MFVDELKLQIKKALKALNLPQVDITLEHPADEAHGDYATNVALKLHQQLHRHEARSMKHEKISQVAPYKTPREIAKAIADYFEFRISDFGFLHKVEVAGPGFINFWISEHFLLDELKRILDLGDKYGENALGKGKKILLEFTDPNPFKEFHIGHLYSNIVGESLARLLEATGATVKRANYQGDVGLHVAKAIFGLLQIQNSKLQIQKWEKKALEERVKILGRAYAMGARAYEEDEGAKKEIKELNSKIYAQDPEIQELYNKGREWSLEYFESIYKRLGTAFDFYYFEREAGKIGLELVKQHLKDGIFEESQGAIVFPGEKHGLHTRVFINSQGLPTYEAKDLGLALTKYQDFAFDESVIITGNEVDEYFRVVLKALSLINPALGQKTKHISHGMVRLPGGKMSSRTGDVITGEWLLDEAKGGVTEIIQKAGSLDKSIQDSVAETVGLGAVKYALLKSSIGRDIVFDFKESVSFEGNSGPYLQYTYARARSVLSQAKNSTFKVGSFKGIQLNAEELSILRWLYRYPEAVDLAAQEFSPNVICGYLFELAQRFNAFYNKHRILQAKEKGVRAFRMQLTTAVSQILSNGLFLLGIKAPRKM</sequence>
<dbReference type="InterPro" id="IPR005148">
    <property type="entry name" value="Arg-tRNA-synth_N"/>
</dbReference>
<feature type="domain" description="Arginyl tRNA synthetase N-terminal" evidence="11">
    <location>
        <begin position="4"/>
        <end position="107"/>
    </location>
</feature>